<evidence type="ECO:0000256" key="1">
    <source>
        <dbReference type="ARBA" id="ARBA00007358"/>
    </source>
</evidence>
<dbReference type="InterPro" id="IPR039697">
    <property type="entry name" value="Alcohol_dehydrogenase_Fe"/>
</dbReference>
<evidence type="ECO:0000259" key="3">
    <source>
        <dbReference type="Pfam" id="PF00465"/>
    </source>
</evidence>
<dbReference type="PANTHER" id="PTHR11496:SF102">
    <property type="entry name" value="ALCOHOL DEHYDROGENASE 4"/>
    <property type="match status" value="1"/>
</dbReference>
<dbReference type="Proteomes" id="UP000886752">
    <property type="component" value="Unassembled WGS sequence"/>
</dbReference>
<evidence type="ECO:0000313" key="5">
    <source>
        <dbReference type="EMBL" id="HIW00593.1"/>
    </source>
</evidence>
<dbReference type="GO" id="GO:0046872">
    <property type="term" value="F:metal ion binding"/>
    <property type="evidence" value="ECO:0007669"/>
    <property type="project" value="InterPro"/>
</dbReference>
<dbReference type="FunFam" id="3.40.50.1970:FF:000003">
    <property type="entry name" value="Alcohol dehydrogenase, iron-containing"/>
    <property type="match status" value="1"/>
</dbReference>
<evidence type="ECO:0000313" key="6">
    <source>
        <dbReference type="Proteomes" id="UP000886752"/>
    </source>
</evidence>
<dbReference type="EMBL" id="DXHV01000055">
    <property type="protein sequence ID" value="HIW00593.1"/>
    <property type="molecule type" value="Genomic_DNA"/>
</dbReference>
<dbReference type="Pfam" id="PF00465">
    <property type="entry name" value="Fe-ADH"/>
    <property type="match status" value="1"/>
</dbReference>
<dbReference type="InterPro" id="IPR045910">
    <property type="entry name" value="AdhA-like"/>
</dbReference>
<dbReference type="Gene3D" id="3.40.50.1970">
    <property type="match status" value="1"/>
</dbReference>
<dbReference type="InterPro" id="IPR001670">
    <property type="entry name" value="ADH_Fe/GldA"/>
</dbReference>
<evidence type="ECO:0000256" key="2">
    <source>
        <dbReference type="ARBA" id="ARBA00023002"/>
    </source>
</evidence>
<reference evidence="5" key="2">
    <citation type="submission" date="2021-04" db="EMBL/GenBank/DDBJ databases">
        <authorList>
            <person name="Gilroy R."/>
        </authorList>
    </citation>
    <scope>NUCLEOTIDE SEQUENCE</scope>
    <source>
        <strain evidence="5">ChiHecec2B26-446</strain>
    </source>
</reference>
<dbReference type="AlphaFoldDB" id="A0A9D1PWG8"/>
<comment type="caution">
    <text evidence="5">The sequence shown here is derived from an EMBL/GenBank/DDBJ whole genome shotgun (WGS) entry which is preliminary data.</text>
</comment>
<dbReference type="Pfam" id="PF25137">
    <property type="entry name" value="ADH_Fe_C"/>
    <property type="match status" value="1"/>
</dbReference>
<sequence>MLFSRKNSFSKVREIRTKVTTYLGVGAINKIDDILGELKRRGISSVLCVTGGHSYKLTGAWDKVCAAAANHGMELSLYNKVTPNPTTDSVDEAAACGRAAGAGAVITIGGGSPIDCGKGAAILLANPDYTGEDVFCSRVVPDKAVPIVAINLTHGTGSEVNRFAVATVTTLKFKPAIALDCIYPTFSIDDPALMTGLSPQQTLYVSIDAVNHSIEAATTTCTNPFAIMLAEEAISTVYRNLPRAMAHPDELPTRGELAYAAMLAGVAFDNGMLHLTHALEHPLSGVRPSLSHGLGLAILLPAVIEEIYPASAQTLAYILRTIVPGLAGMPDEAHKVALAVQQWIFGLGVTEKLEDMGFGEEDINGLCDLVEQTPSLSLLTSLAPVKADRELVARIYRNSLRPMI</sequence>
<reference evidence="5" key="1">
    <citation type="journal article" date="2021" name="PeerJ">
        <title>Extensive microbial diversity within the chicken gut microbiome revealed by metagenomics and culture.</title>
        <authorList>
            <person name="Gilroy R."/>
            <person name="Ravi A."/>
            <person name="Getino M."/>
            <person name="Pursley I."/>
            <person name="Horton D.L."/>
            <person name="Alikhan N.F."/>
            <person name="Baker D."/>
            <person name="Gharbi K."/>
            <person name="Hall N."/>
            <person name="Watson M."/>
            <person name="Adriaenssens E.M."/>
            <person name="Foster-Nyarko E."/>
            <person name="Jarju S."/>
            <person name="Secka A."/>
            <person name="Antonio M."/>
            <person name="Oren A."/>
            <person name="Chaudhuri R.R."/>
            <person name="La Ragione R."/>
            <person name="Hildebrand F."/>
            <person name="Pallen M.J."/>
        </authorList>
    </citation>
    <scope>NUCLEOTIDE SEQUENCE</scope>
    <source>
        <strain evidence="5">ChiHecec2B26-446</strain>
    </source>
</reference>
<dbReference type="SUPFAM" id="SSF56796">
    <property type="entry name" value="Dehydroquinate synthase-like"/>
    <property type="match status" value="1"/>
</dbReference>
<dbReference type="PANTHER" id="PTHR11496">
    <property type="entry name" value="ALCOHOL DEHYDROGENASE"/>
    <property type="match status" value="1"/>
</dbReference>
<dbReference type="CDD" id="cd08186">
    <property type="entry name" value="Fe-ADH-like"/>
    <property type="match status" value="1"/>
</dbReference>
<name>A0A9D1PWG8_9BACT</name>
<dbReference type="GO" id="GO:0004022">
    <property type="term" value="F:alcohol dehydrogenase (NAD+) activity"/>
    <property type="evidence" value="ECO:0007669"/>
    <property type="project" value="TreeGrafter"/>
</dbReference>
<comment type="similarity">
    <text evidence="1">Belongs to the iron-containing alcohol dehydrogenase family.</text>
</comment>
<gene>
    <name evidence="5" type="ORF">H9894_05315</name>
</gene>
<feature type="domain" description="Alcohol dehydrogenase iron-type/glycerol dehydrogenase GldA" evidence="3">
    <location>
        <begin position="22"/>
        <end position="191"/>
    </location>
</feature>
<dbReference type="InterPro" id="IPR056798">
    <property type="entry name" value="ADH_Fe_C"/>
</dbReference>
<proteinExistence type="inferred from homology"/>
<evidence type="ECO:0000259" key="4">
    <source>
        <dbReference type="Pfam" id="PF25137"/>
    </source>
</evidence>
<feature type="domain" description="Fe-containing alcohol dehydrogenase-like C-terminal" evidence="4">
    <location>
        <begin position="204"/>
        <end position="398"/>
    </location>
</feature>
<dbReference type="Gene3D" id="1.20.1090.10">
    <property type="entry name" value="Dehydroquinate synthase-like - alpha domain"/>
    <property type="match status" value="1"/>
</dbReference>
<accession>A0A9D1PWG8</accession>
<keyword evidence="2" id="KW-0560">Oxidoreductase</keyword>
<protein>
    <submittedName>
        <fullName evidence="5">Iron-containing alcohol dehydrogenase</fullName>
    </submittedName>
</protein>
<organism evidence="5 6">
    <name type="scientific">Candidatus Desulfovibrio intestinipullorum</name>
    <dbReference type="NCBI Taxonomy" id="2838536"/>
    <lineage>
        <taxon>Bacteria</taxon>
        <taxon>Pseudomonadati</taxon>
        <taxon>Thermodesulfobacteriota</taxon>
        <taxon>Desulfovibrionia</taxon>
        <taxon>Desulfovibrionales</taxon>
        <taxon>Desulfovibrionaceae</taxon>
        <taxon>Desulfovibrio</taxon>
    </lineage>
</organism>